<keyword evidence="2" id="KW-0472">Membrane</keyword>
<evidence type="ECO:0000256" key="2">
    <source>
        <dbReference type="SAM" id="Phobius"/>
    </source>
</evidence>
<comment type="caution">
    <text evidence="4">The sequence shown here is derived from an EMBL/GenBank/DDBJ whole genome shotgun (WGS) entry which is preliminary data.</text>
</comment>
<reference evidence="4 5" key="1">
    <citation type="submission" date="2024-10" db="EMBL/GenBank/DDBJ databases">
        <authorList>
            <person name="Kim D."/>
        </authorList>
    </citation>
    <scope>NUCLEOTIDE SEQUENCE [LARGE SCALE GENOMIC DNA]</scope>
    <source>
        <strain evidence="4">BH-2024</strain>
    </source>
</reference>
<feature type="chain" id="PRO_5044885188" evidence="3">
    <location>
        <begin position="18"/>
        <end position="509"/>
    </location>
</feature>
<keyword evidence="3" id="KW-0732">Signal</keyword>
<protein>
    <submittedName>
        <fullName evidence="4">Uncharacterized protein</fullName>
    </submittedName>
</protein>
<feature type="region of interest" description="Disordered" evidence="1">
    <location>
        <begin position="384"/>
        <end position="403"/>
    </location>
</feature>
<dbReference type="EMBL" id="JBICBT010000464">
    <property type="protein sequence ID" value="KAL3112744.1"/>
    <property type="molecule type" value="Genomic_DNA"/>
</dbReference>
<gene>
    <name evidence="4" type="ORF">niasHT_019718</name>
</gene>
<evidence type="ECO:0000256" key="1">
    <source>
        <dbReference type="SAM" id="MobiDB-lite"/>
    </source>
</evidence>
<feature type="signal peptide" evidence="3">
    <location>
        <begin position="1"/>
        <end position="17"/>
    </location>
</feature>
<evidence type="ECO:0000313" key="5">
    <source>
        <dbReference type="Proteomes" id="UP001620626"/>
    </source>
</evidence>
<keyword evidence="2" id="KW-0812">Transmembrane</keyword>
<keyword evidence="5" id="KW-1185">Reference proteome</keyword>
<sequence>MFLSSSVFRLFVSLSLALFPIFIAQQLLPQAIVGQFVGGPSSVPQNLPFHSNGTQGQGDTLTKSNRIELFAANREKTMSSRVRLRIRLKFYRNIGRRMRDGTTCACPQQQDDSSCSKAHSPCFTAFTAVVGVANQIVDFRFTPFVVVDGKTESIDSLKESEWGEEISFELPAKPQFFDIYAVNLGPVFGSAGKILSWSETVWPVDAWTVPLGDNVPSSSMEPIFPLENEFVGRYDTQSTLKLEYSVQCLDYFMGPNCDLICAREGKSQNSKLHGGINRISTDQQENRKPTETICESHLEPKHFYECIYVDSRRFQVQNCRFCEFGVINDTLCAHNADQWRREEAYNWFNDLGLLIILGILLGLVLFLIFVILCLCSNRPKTQRKVRRGDHYRSGGPGTYRRSELSVSENGFGNRLGDPLAHPLLLNGHIDSSDWAKPKQLPAAVQRGMNLQKQLQQQRTSSGRRSEEDAESTTTAQRHPGGTEDNERSPNTSESDFRPSPFTPRREAQV</sequence>
<evidence type="ECO:0000313" key="4">
    <source>
        <dbReference type="EMBL" id="KAL3112744.1"/>
    </source>
</evidence>
<feature type="transmembrane region" description="Helical" evidence="2">
    <location>
        <begin position="351"/>
        <end position="374"/>
    </location>
</feature>
<name>A0ABD2LC56_9BILA</name>
<proteinExistence type="predicted"/>
<organism evidence="4 5">
    <name type="scientific">Heterodera trifolii</name>
    <dbReference type="NCBI Taxonomy" id="157864"/>
    <lineage>
        <taxon>Eukaryota</taxon>
        <taxon>Metazoa</taxon>
        <taxon>Ecdysozoa</taxon>
        <taxon>Nematoda</taxon>
        <taxon>Chromadorea</taxon>
        <taxon>Rhabditida</taxon>
        <taxon>Tylenchina</taxon>
        <taxon>Tylenchomorpha</taxon>
        <taxon>Tylenchoidea</taxon>
        <taxon>Heteroderidae</taxon>
        <taxon>Heteroderinae</taxon>
        <taxon>Heterodera</taxon>
    </lineage>
</organism>
<feature type="compositionally biased region" description="Polar residues" evidence="1">
    <location>
        <begin position="450"/>
        <end position="462"/>
    </location>
</feature>
<dbReference type="Proteomes" id="UP001620626">
    <property type="component" value="Unassembled WGS sequence"/>
</dbReference>
<evidence type="ECO:0000256" key="3">
    <source>
        <dbReference type="SAM" id="SignalP"/>
    </source>
</evidence>
<dbReference type="AlphaFoldDB" id="A0ABD2LC56"/>
<feature type="region of interest" description="Disordered" evidence="1">
    <location>
        <begin position="450"/>
        <end position="509"/>
    </location>
</feature>
<accession>A0ABD2LC56</accession>
<keyword evidence="2" id="KW-1133">Transmembrane helix</keyword>